<name>A0A2G9UCZ7_TELCI</name>
<evidence type="ECO:0000313" key="3">
    <source>
        <dbReference type="Proteomes" id="UP000230423"/>
    </source>
</evidence>
<dbReference type="AlphaFoldDB" id="A0A2G9UCZ7"/>
<keyword evidence="3" id="KW-1185">Reference proteome</keyword>
<proteinExistence type="predicted"/>
<organism evidence="2 3">
    <name type="scientific">Teladorsagia circumcincta</name>
    <name type="common">Brown stomach worm</name>
    <name type="synonym">Ostertagia circumcincta</name>
    <dbReference type="NCBI Taxonomy" id="45464"/>
    <lineage>
        <taxon>Eukaryota</taxon>
        <taxon>Metazoa</taxon>
        <taxon>Ecdysozoa</taxon>
        <taxon>Nematoda</taxon>
        <taxon>Chromadorea</taxon>
        <taxon>Rhabditida</taxon>
        <taxon>Rhabditina</taxon>
        <taxon>Rhabditomorpha</taxon>
        <taxon>Strongyloidea</taxon>
        <taxon>Trichostrongylidae</taxon>
        <taxon>Teladorsagia</taxon>
    </lineage>
</organism>
<evidence type="ECO:0000313" key="2">
    <source>
        <dbReference type="EMBL" id="PIO68043.1"/>
    </source>
</evidence>
<reference evidence="2 3" key="1">
    <citation type="submission" date="2015-09" db="EMBL/GenBank/DDBJ databases">
        <title>Draft genome of the parasitic nematode Teladorsagia circumcincta isolate WARC Sus (inbred).</title>
        <authorList>
            <person name="Mitreva M."/>
        </authorList>
    </citation>
    <scope>NUCLEOTIDE SEQUENCE [LARGE SCALE GENOMIC DNA]</scope>
    <source>
        <strain evidence="2 3">S</strain>
    </source>
</reference>
<evidence type="ECO:0000256" key="1">
    <source>
        <dbReference type="SAM" id="MobiDB-lite"/>
    </source>
</evidence>
<accession>A0A2G9UCZ7</accession>
<dbReference type="EMBL" id="KZ347285">
    <property type="protein sequence ID" value="PIO68043.1"/>
    <property type="molecule type" value="Genomic_DNA"/>
</dbReference>
<gene>
    <name evidence="2" type="ORF">TELCIR_10188</name>
</gene>
<sequence length="91" mass="10395">MSVKLDPVLNSIVDTMLTMKPECTSTCIRGLVMTSHKRRRLCTSIVLGHLAMTLKIVENSEIQYAIKERETHKKKSALVTGRVTERHWSQE</sequence>
<feature type="region of interest" description="Disordered" evidence="1">
    <location>
        <begin position="71"/>
        <end position="91"/>
    </location>
</feature>
<dbReference type="Proteomes" id="UP000230423">
    <property type="component" value="Unassembled WGS sequence"/>
</dbReference>
<protein>
    <submittedName>
        <fullName evidence="2">Uncharacterized protein</fullName>
    </submittedName>
</protein>